<feature type="non-terminal residue" evidence="2">
    <location>
        <position position="1"/>
    </location>
</feature>
<sequence>PRTCIHYIWLLNPGPCIHYIWLLNPGPCIHYIWLLNPGPCIHYIWLLNPGPSIHYIWSPTVHKTLKCNYFSKYKLLNTFSYQQYIAVLGLLAGVFRLL</sequence>
<feature type="transmembrane region" description="Helical" evidence="1">
    <location>
        <begin position="79"/>
        <end position="97"/>
    </location>
</feature>
<evidence type="ECO:0000256" key="1">
    <source>
        <dbReference type="SAM" id="Phobius"/>
    </source>
</evidence>
<gene>
    <name evidence="2" type="ORF">SPARVUS_LOCUS232819</name>
</gene>
<keyword evidence="1" id="KW-0812">Transmembrane</keyword>
<comment type="caution">
    <text evidence="2">The sequence shown here is derived from an EMBL/GenBank/DDBJ whole genome shotgun (WGS) entry which is preliminary data.</text>
</comment>
<evidence type="ECO:0000313" key="2">
    <source>
        <dbReference type="EMBL" id="CAI9532513.1"/>
    </source>
</evidence>
<evidence type="ECO:0000313" key="3">
    <source>
        <dbReference type="Proteomes" id="UP001162483"/>
    </source>
</evidence>
<organism evidence="2 3">
    <name type="scientific">Staurois parvus</name>
    <dbReference type="NCBI Taxonomy" id="386267"/>
    <lineage>
        <taxon>Eukaryota</taxon>
        <taxon>Metazoa</taxon>
        <taxon>Chordata</taxon>
        <taxon>Craniata</taxon>
        <taxon>Vertebrata</taxon>
        <taxon>Euteleostomi</taxon>
        <taxon>Amphibia</taxon>
        <taxon>Batrachia</taxon>
        <taxon>Anura</taxon>
        <taxon>Neobatrachia</taxon>
        <taxon>Ranoidea</taxon>
        <taxon>Ranidae</taxon>
        <taxon>Staurois</taxon>
    </lineage>
</organism>
<reference evidence="2" key="1">
    <citation type="submission" date="2023-05" db="EMBL/GenBank/DDBJ databases">
        <authorList>
            <person name="Stuckert A."/>
        </authorList>
    </citation>
    <scope>NUCLEOTIDE SEQUENCE</scope>
</reference>
<keyword evidence="1" id="KW-1133">Transmembrane helix</keyword>
<name>A0ABN9AA10_9NEOB</name>
<dbReference type="EMBL" id="CATNWA010000063">
    <property type="protein sequence ID" value="CAI9532513.1"/>
    <property type="molecule type" value="Genomic_DNA"/>
</dbReference>
<keyword evidence="3" id="KW-1185">Reference proteome</keyword>
<dbReference type="Proteomes" id="UP001162483">
    <property type="component" value="Unassembled WGS sequence"/>
</dbReference>
<proteinExistence type="predicted"/>
<protein>
    <submittedName>
        <fullName evidence="2">Uncharacterized protein</fullName>
    </submittedName>
</protein>
<accession>A0ABN9AA10</accession>
<keyword evidence="1" id="KW-0472">Membrane</keyword>